<dbReference type="GO" id="GO:0004674">
    <property type="term" value="F:protein serine/threonine kinase activity"/>
    <property type="evidence" value="ECO:0007669"/>
    <property type="project" value="UniProtKB-KW"/>
</dbReference>
<evidence type="ECO:0000256" key="6">
    <source>
        <dbReference type="ARBA" id="ARBA00022840"/>
    </source>
</evidence>
<keyword evidence="13" id="KW-1185">Reference proteome</keyword>
<dbReference type="SUPFAM" id="SSF56112">
    <property type="entry name" value="Protein kinase-like (PK-like)"/>
    <property type="match status" value="1"/>
</dbReference>
<dbReference type="InterPro" id="IPR017441">
    <property type="entry name" value="Protein_kinase_ATP_BS"/>
</dbReference>
<comment type="catalytic activity">
    <reaction evidence="8">
        <text>L-seryl-[protein] + ATP = O-phospho-L-seryl-[protein] + ADP + H(+)</text>
        <dbReference type="Rhea" id="RHEA:17989"/>
        <dbReference type="Rhea" id="RHEA-COMP:9863"/>
        <dbReference type="Rhea" id="RHEA-COMP:11604"/>
        <dbReference type="ChEBI" id="CHEBI:15378"/>
        <dbReference type="ChEBI" id="CHEBI:29999"/>
        <dbReference type="ChEBI" id="CHEBI:30616"/>
        <dbReference type="ChEBI" id="CHEBI:83421"/>
        <dbReference type="ChEBI" id="CHEBI:456216"/>
        <dbReference type="EC" id="2.7.11.1"/>
    </reaction>
</comment>
<evidence type="ECO:0000256" key="9">
    <source>
        <dbReference type="PROSITE-ProRule" id="PRU10141"/>
    </source>
</evidence>
<dbReference type="InterPro" id="IPR011009">
    <property type="entry name" value="Kinase-like_dom_sf"/>
</dbReference>
<evidence type="ECO:0000256" key="10">
    <source>
        <dbReference type="SAM" id="MobiDB-lite"/>
    </source>
</evidence>
<accession>A0A843TVD4</accession>
<evidence type="ECO:0000256" key="5">
    <source>
        <dbReference type="ARBA" id="ARBA00022777"/>
    </source>
</evidence>
<dbReference type="SMR" id="A0A843TVD4"/>
<sequence length="516" mass="56361">MEPDSDLDLSFTSIASSATFASTSSARSSLSLPFDPRFSTSSFSSFAAAAAPSAPSSSSSLLQPRPHSRSDPHWSAVRAAAALSPDGSLHLHHLQVLRQLGSGHHARVFHCRLADHPASPDFALKVVDVDTLARAKNAAERLAHVRAEARVLAAVDHPFLPTLYARLEAPPRYTCFLLDYCPGGDLHSLLRLQPGGRLPLEAARFVAAEVLLALEYLHAAGFVYRDLKPENILRRGDGHVVLSDFDLCLQSDVTPALHRRTRHASSPSRRASRQKQRHACCCFGGPGHCDSDGEEATTTEFVAEPEASSKECVGTHEYLAPEVAAGEVHGAAVDWWALGIFIYELLYGRTPFKGGSKEATLRNIRTRPLRFPDSVGADGYALAQDLIEKLLVRDPRRRLGGARGASEVKRHSFFQDIDWPLVLSCTPPGLGPGAEGDRRPRSIRDRRRRCRRVWPWKLWRGAASGGTHHHKTANDTCDVINNHNGEISGANMVIGSGSKQYKRASSTTSSMNGWFD</sequence>
<dbReference type="PROSITE" id="PS00107">
    <property type="entry name" value="PROTEIN_KINASE_ATP"/>
    <property type="match status" value="1"/>
</dbReference>
<dbReference type="Gene3D" id="3.30.200.20">
    <property type="entry name" value="Phosphorylase Kinase, domain 1"/>
    <property type="match status" value="1"/>
</dbReference>
<organism evidence="12 13">
    <name type="scientific">Colocasia esculenta</name>
    <name type="common">Wild taro</name>
    <name type="synonym">Arum esculentum</name>
    <dbReference type="NCBI Taxonomy" id="4460"/>
    <lineage>
        <taxon>Eukaryota</taxon>
        <taxon>Viridiplantae</taxon>
        <taxon>Streptophyta</taxon>
        <taxon>Embryophyta</taxon>
        <taxon>Tracheophyta</taxon>
        <taxon>Spermatophyta</taxon>
        <taxon>Magnoliopsida</taxon>
        <taxon>Liliopsida</taxon>
        <taxon>Araceae</taxon>
        <taxon>Aroideae</taxon>
        <taxon>Colocasieae</taxon>
        <taxon>Colocasia</taxon>
    </lineage>
</organism>
<feature type="binding site" evidence="9">
    <location>
        <position position="125"/>
    </location>
    <ligand>
        <name>ATP</name>
        <dbReference type="ChEBI" id="CHEBI:30616"/>
    </ligand>
</feature>
<evidence type="ECO:0000256" key="8">
    <source>
        <dbReference type="ARBA" id="ARBA00048679"/>
    </source>
</evidence>
<gene>
    <name evidence="12" type="ORF">Taro_004581</name>
</gene>
<keyword evidence="3" id="KW-0808">Transferase</keyword>
<evidence type="ECO:0000256" key="1">
    <source>
        <dbReference type="ARBA" id="ARBA00012513"/>
    </source>
</evidence>
<dbReference type="SMART" id="SM00220">
    <property type="entry name" value="S_TKc"/>
    <property type="match status" value="1"/>
</dbReference>
<evidence type="ECO:0000256" key="4">
    <source>
        <dbReference type="ARBA" id="ARBA00022741"/>
    </source>
</evidence>
<dbReference type="Pfam" id="PF00069">
    <property type="entry name" value="Pkinase"/>
    <property type="match status" value="2"/>
</dbReference>
<proteinExistence type="predicted"/>
<feature type="domain" description="Protein kinase" evidence="11">
    <location>
        <begin position="94"/>
        <end position="414"/>
    </location>
</feature>
<dbReference type="PANTHER" id="PTHR45637">
    <property type="entry name" value="FLIPPASE KINASE 1-RELATED"/>
    <property type="match status" value="1"/>
</dbReference>
<dbReference type="PROSITE" id="PS50011">
    <property type="entry name" value="PROTEIN_KINASE_DOM"/>
    <property type="match status" value="1"/>
</dbReference>
<dbReference type="Proteomes" id="UP000652761">
    <property type="component" value="Unassembled WGS sequence"/>
</dbReference>
<evidence type="ECO:0000256" key="2">
    <source>
        <dbReference type="ARBA" id="ARBA00022527"/>
    </source>
</evidence>
<evidence type="ECO:0000256" key="7">
    <source>
        <dbReference type="ARBA" id="ARBA00047899"/>
    </source>
</evidence>
<dbReference type="Gene3D" id="1.10.510.10">
    <property type="entry name" value="Transferase(Phosphotransferase) domain 1"/>
    <property type="match status" value="1"/>
</dbReference>
<evidence type="ECO:0000313" key="12">
    <source>
        <dbReference type="EMBL" id="MQL72259.1"/>
    </source>
</evidence>
<keyword evidence="6 9" id="KW-0067">ATP-binding</keyword>
<evidence type="ECO:0000256" key="3">
    <source>
        <dbReference type="ARBA" id="ARBA00022679"/>
    </source>
</evidence>
<evidence type="ECO:0000259" key="11">
    <source>
        <dbReference type="PROSITE" id="PS50011"/>
    </source>
</evidence>
<dbReference type="FunFam" id="1.10.510.10:FF:000294">
    <property type="entry name" value="Serine/threonine-protein kinase OXI1"/>
    <property type="match status" value="1"/>
</dbReference>
<evidence type="ECO:0000313" key="13">
    <source>
        <dbReference type="Proteomes" id="UP000652761"/>
    </source>
</evidence>
<comment type="catalytic activity">
    <reaction evidence="7">
        <text>L-threonyl-[protein] + ATP = O-phospho-L-threonyl-[protein] + ADP + H(+)</text>
        <dbReference type="Rhea" id="RHEA:46608"/>
        <dbReference type="Rhea" id="RHEA-COMP:11060"/>
        <dbReference type="Rhea" id="RHEA-COMP:11605"/>
        <dbReference type="ChEBI" id="CHEBI:15378"/>
        <dbReference type="ChEBI" id="CHEBI:30013"/>
        <dbReference type="ChEBI" id="CHEBI:30616"/>
        <dbReference type="ChEBI" id="CHEBI:61977"/>
        <dbReference type="ChEBI" id="CHEBI:456216"/>
        <dbReference type="EC" id="2.7.11.1"/>
    </reaction>
</comment>
<reference evidence="12" key="1">
    <citation type="submission" date="2017-07" db="EMBL/GenBank/DDBJ databases">
        <title>Taro Niue Genome Assembly and Annotation.</title>
        <authorList>
            <person name="Atibalentja N."/>
            <person name="Keating K."/>
            <person name="Fields C.J."/>
        </authorList>
    </citation>
    <scope>NUCLEOTIDE SEQUENCE</scope>
    <source>
        <strain evidence="12">Niue_2</strain>
        <tissue evidence="12">Leaf</tissue>
    </source>
</reference>
<keyword evidence="4 9" id="KW-0547">Nucleotide-binding</keyword>
<name>A0A843TVD4_COLES</name>
<dbReference type="GO" id="GO:0005524">
    <property type="term" value="F:ATP binding"/>
    <property type="evidence" value="ECO:0007669"/>
    <property type="project" value="UniProtKB-UniRule"/>
</dbReference>
<dbReference type="AlphaFoldDB" id="A0A843TVD4"/>
<dbReference type="InterPro" id="IPR000719">
    <property type="entry name" value="Prot_kinase_dom"/>
</dbReference>
<dbReference type="EC" id="2.7.11.1" evidence="1"/>
<keyword evidence="5" id="KW-0418">Kinase</keyword>
<feature type="region of interest" description="Disordered" evidence="10">
    <location>
        <begin position="54"/>
        <end position="75"/>
    </location>
</feature>
<dbReference type="OrthoDB" id="432483at2759"/>
<dbReference type="EMBL" id="NMUH01000124">
    <property type="protein sequence ID" value="MQL72259.1"/>
    <property type="molecule type" value="Genomic_DNA"/>
</dbReference>
<comment type="caution">
    <text evidence="12">The sequence shown here is derived from an EMBL/GenBank/DDBJ whole genome shotgun (WGS) entry which is preliminary data.</text>
</comment>
<keyword evidence="2" id="KW-0723">Serine/threonine-protein kinase</keyword>
<protein>
    <recommendedName>
        <fullName evidence="1">non-specific serine/threonine protein kinase</fullName>
        <ecNumber evidence="1">2.7.11.1</ecNumber>
    </recommendedName>
</protein>